<keyword evidence="4" id="KW-0378">Hydrolase</keyword>
<dbReference type="InterPro" id="IPR006034">
    <property type="entry name" value="Asparaginase/glutaminase-like"/>
</dbReference>
<proteinExistence type="predicted"/>
<dbReference type="SMART" id="SM00870">
    <property type="entry name" value="Asparaginase"/>
    <property type="match status" value="1"/>
</dbReference>
<dbReference type="EMBL" id="CACVAY010000063">
    <property type="protein sequence ID" value="CAA6814007.1"/>
    <property type="molecule type" value="Genomic_DNA"/>
</dbReference>
<evidence type="ECO:0000256" key="1">
    <source>
        <dbReference type="PIRSR" id="PIRSR001220-1"/>
    </source>
</evidence>
<dbReference type="InterPro" id="IPR027474">
    <property type="entry name" value="L-asparaginase_N"/>
</dbReference>
<evidence type="ECO:0000256" key="2">
    <source>
        <dbReference type="PIRSR" id="PIRSR001220-2"/>
    </source>
</evidence>
<dbReference type="InterPro" id="IPR036152">
    <property type="entry name" value="Asp/glu_Ase-like_sf"/>
</dbReference>
<dbReference type="EC" id="3.5.1.1" evidence="4"/>
<accession>A0A6S6TC90</accession>
<protein>
    <submittedName>
        <fullName evidence="4">L-asparaginase (EC)</fullName>
        <ecNumber evidence="4">3.5.1.1</ecNumber>
    </submittedName>
</protein>
<dbReference type="PIRSF" id="PIRSF500176">
    <property type="entry name" value="L_ASNase"/>
    <property type="match status" value="1"/>
</dbReference>
<feature type="binding site" evidence="2">
    <location>
        <begin position="125"/>
        <end position="126"/>
    </location>
    <ligand>
        <name>substrate</name>
    </ligand>
</feature>
<dbReference type="Pfam" id="PF00710">
    <property type="entry name" value="Asparaginase"/>
    <property type="match status" value="1"/>
</dbReference>
<feature type="binding site" evidence="2">
    <location>
        <position position="96"/>
    </location>
    <ligand>
        <name>substrate</name>
    </ligand>
</feature>
<gene>
    <name evidence="4" type="ORF">HELGO_WM15158</name>
</gene>
<dbReference type="Gene3D" id="3.40.50.1170">
    <property type="entry name" value="L-asparaginase, N-terminal domain"/>
    <property type="match status" value="1"/>
</dbReference>
<organism evidence="4">
    <name type="scientific">uncultured Thiotrichaceae bacterium</name>
    <dbReference type="NCBI Taxonomy" id="298394"/>
    <lineage>
        <taxon>Bacteria</taxon>
        <taxon>Pseudomonadati</taxon>
        <taxon>Pseudomonadota</taxon>
        <taxon>Gammaproteobacteria</taxon>
        <taxon>Thiotrichales</taxon>
        <taxon>Thiotrichaceae</taxon>
        <taxon>environmental samples</taxon>
    </lineage>
</organism>
<dbReference type="PIRSF" id="PIRSF001220">
    <property type="entry name" value="L-ASNase_gatD"/>
    <property type="match status" value="1"/>
</dbReference>
<dbReference type="GO" id="GO:0004067">
    <property type="term" value="F:asparaginase activity"/>
    <property type="evidence" value="ECO:0007669"/>
    <property type="project" value="UniProtKB-UniRule"/>
</dbReference>
<reference evidence="4" key="1">
    <citation type="submission" date="2020-01" db="EMBL/GenBank/DDBJ databases">
        <authorList>
            <person name="Meier V. D."/>
            <person name="Meier V D."/>
        </authorList>
    </citation>
    <scope>NUCLEOTIDE SEQUENCE</scope>
    <source>
        <strain evidence="4">HLG_WM_MAG_07</strain>
    </source>
</reference>
<dbReference type="PRINTS" id="PR00139">
    <property type="entry name" value="ASNGLNASE"/>
</dbReference>
<dbReference type="SUPFAM" id="SSF53774">
    <property type="entry name" value="Glutaminase/Asparaginase"/>
    <property type="match status" value="1"/>
</dbReference>
<dbReference type="AlphaFoldDB" id="A0A6S6TC90"/>
<dbReference type="PANTHER" id="PTHR11707:SF28">
    <property type="entry name" value="60 KDA LYSOPHOSPHOLIPASE"/>
    <property type="match status" value="1"/>
</dbReference>
<name>A0A6S6TC90_9GAMM</name>
<sequence>MRAIFIITIVMYGVLAGLKSRFSTCYTLCSCIRDSFSNWNLSHMSISLLITGGTIDKHYNPLNGELIFADSNIPALLEQGRCQVDFNIETVMAKDSLEMDDADRASILAACQASETSSIIITHGTDTMVETATVLSQSLQGKTVVLVGAMIPFAFKQSDALFNVGCAIGAVQCLNEGVYIAMNGQIFPWDKVVKNKAKGHFQSI</sequence>
<dbReference type="PANTHER" id="PTHR11707">
    <property type="entry name" value="L-ASPARAGINASE"/>
    <property type="match status" value="1"/>
</dbReference>
<evidence type="ECO:0000259" key="3">
    <source>
        <dbReference type="Pfam" id="PF00710"/>
    </source>
</evidence>
<dbReference type="PROSITE" id="PS51732">
    <property type="entry name" value="ASN_GLN_ASE_3"/>
    <property type="match status" value="1"/>
</dbReference>
<feature type="active site" description="O-isoaspartyl threonine intermediate" evidence="1">
    <location>
        <position position="54"/>
    </location>
</feature>
<feature type="domain" description="L-asparaginase N-terminal" evidence="3">
    <location>
        <begin position="46"/>
        <end position="198"/>
    </location>
</feature>
<dbReference type="InterPro" id="IPR037152">
    <property type="entry name" value="L-asparaginase_N_sf"/>
</dbReference>
<evidence type="ECO:0000313" key="4">
    <source>
        <dbReference type="EMBL" id="CAA6814007.1"/>
    </source>
</evidence>